<dbReference type="GO" id="GO:0010468">
    <property type="term" value="P:regulation of gene expression"/>
    <property type="evidence" value="ECO:0007669"/>
    <property type="project" value="TreeGrafter"/>
</dbReference>
<dbReference type="EMBL" id="JAVHJO010000015">
    <property type="protein sequence ID" value="KAK6527822.1"/>
    <property type="molecule type" value="Genomic_DNA"/>
</dbReference>
<dbReference type="SMART" id="SM00220">
    <property type="entry name" value="S_TKc"/>
    <property type="match status" value="1"/>
</dbReference>
<evidence type="ECO:0000256" key="2">
    <source>
        <dbReference type="ARBA" id="ARBA00012425"/>
    </source>
</evidence>
<evidence type="ECO:0000313" key="11">
    <source>
        <dbReference type="EMBL" id="KAK6527822.1"/>
    </source>
</evidence>
<dbReference type="EC" id="2.7.11.22" evidence="2"/>
<dbReference type="GO" id="GO:0005634">
    <property type="term" value="C:nucleus"/>
    <property type="evidence" value="ECO:0007669"/>
    <property type="project" value="TreeGrafter"/>
</dbReference>
<evidence type="ECO:0000256" key="7">
    <source>
        <dbReference type="ARBA" id="ARBA00022840"/>
    </source>
</evidence>
<keyword evidence="3" id="KW-0723">Serine/threonine-protein kinase</keyword>
<reference evidence="11 12" key="1">
    <citation type="submission" date="2019-10" db="EMBL/GenBank/DDBJ databases">
        <authorList>
            <person name="Palmer J.M."/>
        </authorList>
    </citation>
    <scope>NUCLEOTIDE SEQUENCE [LARGE SCALE GENOMIC DNA]</scope>
    <source>
        <strain evidence="11 12">TWF694</strain>
    </source>
</reference>
<dbReference type="Gene3D" id="1.10.510.10">
    <property type="entry name" value="Transferase(Phosphotransferase) domain 1"/>
    <property type="match status" value="1"/>
</dbReference>
<keyword evidence="7" id="KW-0067">ATP-binding</keyword>
<dbReference type="PANTHER" id="PTHR24056:SF576">
    <property type="entry name" value="SERINE_THREONINE-PROTEIN KINASE CSK1"/>
    <property type="match status" value="1"/>
</dbReference>
<feature type="domain" description="Protein kinase" evidence="10">
    <location>
        <begin position="1"/>
        <end position="204"/>
    </location>
</feature>
<organism evidence="11 12">
    <name type="scientific">Orbilia ellipsospora</name>
    <dbReference type="NCBI Taxonomy" id="2528407"/>
    <lineage>
        <taxon>Eukaryota</taxon>
        <taxon>Fungi</taxon>
        <taxon>Dikarya</taxon>
        <taxon>Ascomycota</taxon>
        <taxon>Pezizomycotina</taxon>
        <taxon>Orbiliomycetes</taxon>
        <taxon>Orbiliales</taxon>
        <taxon>Orbiliaceae</taxon>
        <taxon>Orbilia</taxon>
    </lineage>
</organism>
<dbReference type="GO" id="GO:0005524">
    <property type="term" value="F:ATP binding"/>
    <property type="evidence" value="ECO:0007669"/>
    <property type="project" value="UniProtKB-KW"/>
</dbReference>
<dbReference type="Pfam" id="PF00069">
    <property type="entry name" value="Pkinase"/>
    <property type="match status" value="1"/>
</dbReference>
<evidence type="ECO:0000256" key="4">
    <source>
        <dbReference type="ARBA" id="ARBA00022679"/>
    </source>
</evidence>
<evidence type="ECO:0000256" key="5">
    <source>
        <dbReference type="ARBA" id="ARBA00022741"/>
    </source>
</evidence>
<keyword evidence="12" id="KW-1185">Reference proteome</keyword>
<name>A0AAV9WXB4_9PEZI</name>
<dbReference type="PROSITE" id="PS50011">
    <property type="entry name" value="PROTEIN_KINASE_DOM"/>
    <property type="match status" value="1"/>
</dbReference>
<dbReference type="Proteomes" id="UP001365542">
    <property type="component" value="Unassembled WGS sequence"/>
</dbReference>
<comment type="caution">
    <text evidence="11">The sequence shown here is derived from an EMBL/GenBank/DDBJ whole genome shotgun (WGS) entry which is preliminary data.</text>
</comment>
<evidence type="ECO:0000256" key="9">
    <source>
        <dbReference type="ARBA" id="ARBA00048367"/>
    </source>
</evidence>
<evidence type="ECO:0000256" key="3">
    <source>
        <dbReference type="ARBA" id="ARBA00022527"/>
    </source>
</evidence>
<comment type="catalytic activity">
    <reaction evidence="9">
        <text>L-seryl-[protein] + ATP = O-phospho-L-seryl-[protein] + ADP + H(+)</text>
        <dbReference type="Rhea" id="RHEA:17989"/>
        <dbReference type="Rhea" id="RHEA-COMP:9863"/>
        <dbReference type="Rhea" id="RHEA-COMP:11604"/>
        <dbReference type="ChEBI" id="CHEBI:15378"/>
        <dbReference type="ChEBI" id="CHEBI:29999"/>
        <dbReference type="ChEBI" id="CHEBI:30616"/>
        <dbReference type="ChEBI" id="CHEBI:83421"/>
        <dbReference type="ChEBI" id="CHEBI:456216"/>
        <dbReference type="EC" id="2.7.11.22"/>
    </reaction>
</comment>
<dbReference type="GO" id="GO:0007165">
    <property type="term" value="P:signal transduction"/>
    <property type="evidence" value="ECO:0007669"/>
    <property type="project" value="TreeGrafter"/>
</dbReference>
<dbReference type="InterPro" id="IPR000719">
    <property type="entry name" value="Prot_kinase_dom"/>
</dbReference>
<dbReference type="FunFam" id="1.10.510.10:FF:000624">
    <property type="entry name" value="Mitogen-activated protein kinase"/>
    <property type="match status" value="1"/>
</dbReference>
<dbReference type="InterPro" id="IPR050108">
    <property type="entry name" value="CDK"/>
</dbReference>
<sequence length="205" mass="23005">MLLDKGENSTRLPRIFKHVAMALSFIHAKGVIHRDLKPANILLKTRNGPACLCDFGTAWATDDHHPDEPSNKKVIEIGTTCYRPPETLFGYRSYGTEVDIWALGCVIAEAENGHPLFDSGELGTDLRLILSIFEYLGTPTLKSWPEAKDLPDFGKMLFNEFPVRPWESLLPNAGPAAVDLVKNMVTYSQHQRFSADQVLKHLYLI</sequence>
<evidence type="ECO:0000256" key="6">
    <source>
        <dbReference type="ARBA" id="ARBA00022777"/>
    </source>
</evidence>
<comment type="catalytic activity">
    <reaction evidence="8">
        <text>L-threonyl-[protein] + ATP = O-phospho-L-threonyl-[protein] + ADP + H(+)</text>
        <dbReference type="Rhea" id="RHEA:46608"/>
        <dbReference type="Rhea" id="RHEA-COMP:11060"/>
        <dbReference type="Rhea" id="RHEA-COMP:11605"/>
        <dbReference type="ChEBI" id="CHEBI:15378"/>
        <dbReference type="ChEBI" id="CHEBI:30013"/>
        <dbReference type="ChEBI" id="CHEBI:30616"/>
        <dbReference type="ChEBI" id="CHEBI:61977"/>
        <dbReference type="ChEBI" id="CHEBI:456216"/>
        <dbReference type="EC" id="2.7.11.22"/>
    </reaction>
</comment>
<accession>A0AAV9WXB4</accession>
<dbReference type="GO" id="GO:0000307">
    <property type="term" value="C:cyclin-dependent protein kinase holoenzyme complex"/>
    <property type="evidence" value="ECO:0007669"/>
    <property type="project" value="TreeGrafter"/>
</dbReference>
<keyword evidence="6" id="KW-0418">Kinase</keyword>
<dbReference type="AlphaFoldDB" id="A0AAV9WXB4"/>
<comment type="similarity">
    <text evidence="1">Belongs to the protein kinase superfamily. CMGC Ser/Thr protein kinase family. CDC2/CDKX subfamily.</text>
</comment>
<dbReference type="PANTHER" id="PTHR24056">
    <property type="entry name" value="CELL DIVISION PROTEIN KINASE"/>
    <property type="match status" value="1"/>
</dbReference>
<keyword evidence="4" id="KW-0808">Transferase</keyword>
<dbReference type="PROSITE" id="PS00108">
    <property type="entry name" value="PROTEIN_KINASE_ST"/>
    <property type="match status" value="1"/>
</dbReference>
<proteinExistence type="inferred from homology"/>
<dbReference type="GO" id="GO:0000082">
    <property type="term" value="P:G1/S transition of mitotic cell cycle"/>
    <property type="evidence" value="ECO:0007669"/>
    <property type="project" value="TreeGrafter"/>
</dbReference>
<dbReference type="GO" id="GO:0005737">
    <property type="term" value="C:cytoplasm"/>
    <property type="evidence" value="ECO:0007669"/>
    <property type="project" value="TreeGrafter"/>
</dbReference>
<evidence type="ECO:0000256" key="8">
    <source>
        <dbReference type="ARBA" id="ARBA00047811"/>
    </source>
</evidence>
<dbReference type="SUPFAM" id="SSF56112">
    <property type="entry name" value="Protein kinase-like (PK-like)"/>
    <property type="match status" value="1"/>
</dbReference>
<evidence type="ECO:0000259" key="10">
    <source>
        <dbReference type="PROSITE" id="PS50011"/>
    </source>
</evidence>
<evidence type="ECO:0000256" key="1">
    <source>
        <dbReference type="ARBA" id="ARBA00006485"/>
    </source>
</evidence>
<keyword evidence="5" id="KW-0547">Nucleotide-binding</keyword>
<dbReference type="InterPro" id="IPR011009">
    <property type="entry name" value="Kinase-like_dom_sf"/>
</dbReference>
<evidence type="ECO:0000313" key="12">
    <source>
        <dbReference type="Proteomes" id="UP001365542"/>
    </source>
</evidence>
<gene>
    <name evidence="11" type="ORF">TWF694_004800</name>
</gene>
<dbReference type="InterPro" id="IPR008271">
    <property type="entry name" value="Ser/Thr_kinase_AS"/>
</dbReference>
<dbReference type="GO" id="GO:0010389">
    <property type="term" value="P:regulation of G2/M transition of mitotic cell cycle"/>
    <property type="evidence" value="ECO:0007669"/>
    <property type="project" value="TreeGrafter"/>
</dbReference>
<dbReference type="GO" id="GO:0004693">
    <property type="term" value="F:cyclin-dependent protein serine/threonine kinase activity"/>
    <property type="evidence" value="ECO:0007669"/>
    <property type="project" value="UniProtKB-EC"/>
</dbReference>
<dbReference type="GO" id="GO:0030332">
    <property type="term" value="F:cyclin binding"/>
    <property type="evidence" value="ECO:0007669"/>
    <property type="project" value="TreeGrafter"/>
</dbReference>
<protein>
    <recommendedName>
        <fullName evidence="2">cyclin-dependent kinase</fullName>
        <ecNumber evidence="2">2.7.11.22</ecNumber>
    </recommendedName>
</protein>